<feature type="region of interest" description="Disordered" evidence="1">
    <location>
        <begin position="88"/>
        <end position="109"/>
    </location>
</feature>
<evidence type="ECO:0000256" key="1">
    <source>
        <dbReference type="SAM" id="MobiDB-lite"/>
    </source>
</evidence>
<organism evidence="3 4">
    <name type="scientific">Amycolatopsis panacis</name>
    <dbReference type="NCBI Taxonomy" id="2340917"/>
    <lineage>
        <taxon>Bacteria</taxon>
        <taxon>Bacillati</taxon>
        <taxon>Actinomycetota</taxon>
        <taxon>Actinomycetes</taxon>
        <taxon>Pseudonocardiales</taxon>
        <taxon>Pseudonocardiaceae</taxon>
        <taxon>Amycolatopsis</taxon>
    </lineage>
</organism>
<dbReference type="Gene3D" id="1.10.30.50">
    <property type="match status" value="1"/>
</dbReference>
<keyword evidence="4" id="KW-1185">Reference proteome</keyword>
<reference evidence="3 4" key="1">
    <citation type="submission" date="2018-09" db="EMBL/GenBank/DDBJ databases">
        <title>YIM PH 21725 draft genome.</title>
        <authorList>
            <person name="Miao C."/>
        </authorList>
    </citation>
    <scope>NUCLEOTIDE SEQUENCE [LARGE SCALE GENOMIC DNA]</scope>
    <source>
        <strain evidence="4">YIM PH21725</strain>
    </source>
</reference>
<dbReference type="GO" id="GO:0003676">
    <property type="term" value="F:nucleic acid binding"/>
    <property type="evidence" value="ECO:0007669"/>
    <property type="project" value="InterPro"/>
</dbReference>
<gene>
    <name evidence="3" type="ORF">D5S19_00155</name>
</gene>
<sequence length="109" mass="12157">MCGRRPRDHVDLELHVHHLIPWRMGGPTTETNLVTLCGTCHKGLNPDYEPRIRELANLPGPAARLGSRAAEHRAEVQRYRELTEHIFSECDGPPSAGSSVTTSDHIREA</sequence>
<evidence type="ECO:0000313" key="4">
    <source>
        <dbReference type="Proteomes" id="UP000285112"/>
    </source>
</evidence>
<keyword evidence="3" id="KW-0378">Hydrolase</keyword>
<protein>
    <submittedName>
        <fullName evidence="3">HNH endonuclease</fullName>
    </submittedName>
</protein>
<feature type="domain" description="HNH" evidence="2">
    <location>
        <begin position="1"/>
        <end position="43"/>
    </location>
</feature>
<proteinExistence type="predicted"/>
<dbReference type="InterPro" id="IPR002711">
    <property type="entry name" value="HNH"/>
</dbReference>
<dbReference type="CDD" id="cd00085">
    <property type="entry name" value="HNHc"/>
    <property type="match status" value="1"/>
</dbReference>
<evidence type="ECO:0000313" key="3">
    <source>
        <dbReference type="EMBL" id="RJQ92770.1"/>
    </source>
</evidence>
<dbReference type="AlphaFoldDB" id="A0A419IC95"/>
<dbReference type="GO" id="GO:0004519">
    <property type="term" value="F:endonuclease activity"/>
    <property type="evidence" value="ECO:0007669"/>
    <property type="project" value="UniProtKB-KW"/>
</dbReference>
<comment type="caution">
    <text evidence="3">The sequence shown here is derived from an EMBL/GenBank/DDBJ whole genome shotgun (WGS) entry which is preliminary data.</text>
</comment>
<dbReference type="GO" id="GO:0008270">
    <property type="term" value="F:zinc ion binding"/>
    <property type="evidence" value="ECO:0007669"/>
    <property type="project" value="InterPro"/>
</dbReference>
<dbReference type="Pfam" id="PF01844">
    <property type="entry name" value="HNH"/>
    <property type="match status" value="1"/>
</dbReference>
<dbReference type="EMBL" id="QZFV01000003">
    <property type="protein sequence ID" value="RJQ92770.1"/>
    <property type="molecule type" value="Genomic_DNA"/>
</dbReference>
<dbReference type="InterPro" id="IPR003615">
    <property type="entry name" value="HNH_nuc"/>
</dbReference>
<accession>A0A419IC95</accession>
<keyword evidence="3" id="KW-0255">Endonuclease</keyword>
<evidence type="ECO:0000259" key="2">
    <source>
        <dbReference type="Pfam" id="PF01844"/>
    </source>
</evidence>
<keyword evidence="3" id="KW-0540">Nuclease</keyword>
<dbReference type="OrthoDB" id="3823469at2"/>
<name>A0A419IC95_9PSEU</name>
<dbReference type="Proteomes" id="UP000285112">
    <property type="component" value="Unassembled WGS sequence"/>
</dbReference>